<dbReference type="AlphaFoldDB" id="A0A166UGG0"/>
<dbReference type="EMBL" id="KV417488">
    <property type="protein sequence ID" value="KZP31669.1"/>
    <property type="molecule type" value="Genomic_DNA"/>
</dbReference>
<dbReference type="InterPro" id="IPR011990">
    <property type="entry name" value="TPR-like_helical_dom_sf"/>
</dbReference>
<reference evidence="2 3" key="1">
    <citation type="journal article" date="2016" name="Mol. Biol. Evol.">
        <title>Comparative Genomics of Early-Diverging Mushroom-Forming Fungi Provides Insights into the Origins of Lignocellulose Decay Capabilities.</title>
        <authorList>
            <person name="Nagy L.G."/>
            <person name="Riley R."/>
            <person name="Tritt A."/>
            <person name="Adam C."/>
            <person name="Daum C."/>
            <person name="Floudas D."/>
            <person name="Sun H."/>
            <person name="Yadav J.S."/>
            <person name="Pangilinan J."/>
            <person name="Larsson K.H."/>
            <person name="Matsuura K."/>
            <person name="Barry K."/>
            <person name="Labutti K."/>
            <person name="Kuo R."/>
            <person name="Ohm R.A."/>
            <person name="Bhattacharya S.S."/>
            <person name="Shirouzu T."/>
            <person name="Yoshinaga Y."/>
            <person name="Martin F.M."/>
            <person name="Grigoriev I.V."/>
            <person name="Hibbett D.S."/>
        </authorList>
    </citation>
    <scope>NUCLEOTIDE SEQUENCE [LARGE SCALE GENOMIC DNA]</scope>
    <source>
        <strain evidence="2 3">CBS 109695</strain>
    </source>
</reference>
<dbReference type="Gene3D" id="1.25.40.10">
    <property type="entry name" value="Tetratricopeptide repeat domain"/>
    <property type="match status" value="1"/>
</dbReference>
<feature type="compositionally biased region" description="Polar residues" evidence="1">
    <location>
        <begin position="49"/>
        <end position="58"/>
    </location>
</feature>
<feature type="region of interest" description="Disordered" evidence="1">
    <location>
        <begin position="990"/>
        <end position="1011"/>
    </location>
</feature>
<dbReference type="OrthoDB" id="2565179at2759"/>
<feature type="compositionally biased region" description="Basic residues" evidence="1">
    <location>
        <begin position="990"/>
        <end position="1003"/>
    </location>
</feature>
<dbReference type="Proteomes" id="UP000076532">
    <property type="component" value="Unassembled WGS sequence"/>
</dbReference>
<feature type="region of interest" description="Disordered" evidence="1">
    <location>
        <begin position="49"/>
        <end position="75"/>
    </location>
</feature>
<dbReference type="STRING" id="436010.A0A166UGG0"/>
<protein>
    <submittedName>
        <fullName evidence="2">Uncharacterized protein</fullName>
    </submittedName>
</protein>
<name>A0A166UGG0_9AGAM</name>
<evidence type="ECO:0000256" key="1">
    <source>
        <dbReference type="SAM" id="MobiDB-lite"/>
    </source>
</evidence>
<sequence>MLRRCMSTVLTLGGSVNPPTRSTYSTSASHSAAVLKKITYASRRTSAARNSLAPQSLASPEEPNHVNNTPRPEAVPSHIELPCTHIHTSATPLESLRQFLSQSPNQPVHYDASTLSTHFTSLVDSGQLGTLPHAHLSALISIFGTLSIYPTYPTSYSHPCAANIRVGARQKYWAFVSRLRSQVESLGAEPTHSDRYWAMRSHIAVVANTVDGTSRHDAMACACDEYARIREDTAHPDVHAPYLEALLSMPGPAPFQMAVAALCEVLGTDATGLSQDRRMQAILRCIVLQSGHAIADEWKEALLSACVKLARRQAEAPSQLGRESSAASDVDSLADLMTDATLLPAGPLPSPPTRAWAHAQAHAAFVPSIPLAQRWNSLVLLSLFHAVPTSDRARLGSVLQGGNERLLREAAATGWHVVLVLAIINKLFRPSPTPCSRADEATIRSLEGVGKALWTHWRAWAASGGAQGIPVHVSRIVAAAFFRLAAITEDVSLAAATDRHSTSAGIWRIQAARDAEEVKQIADLATEYIAASLACETESLDHLLAELHVSYASCWGLLIVQIYENLCKRDALLAGAIHERYRTELPMESNHALALSLAQHGQLTMLPAFARDDRINAVQTRELLTAVLLSIAECQNTLLHPAVAAMVGTMMKQSYASSPPLKQHRAIVQHGLTVLVSSHHAQSAAAAFESIYLSSIAFFSSQFILRFMPALVKHRQHSAVARIVEALGRRGDRVMPPLRTVVLVGLTRGGASTLAARVDRATMRWRRRDTMVRAARAIRFRMGRPAVATTLRISSQAPGYITDGPAVQFAMRILLRGGRTAAAAKLFRQTDGQLAAPMRTSLGNVIIDRYARSCARAGARQMRKVLSVYKFLVSHGLVSDRITVNTLIKAILRWRNAMDKGKLKVLFDHMVRHGYPGGAGLAKGDVPFGTSTAEPVFRLPTLDGGMTFEKHTRPLLKMFIKAFFVRGDVMAAKRVIQILKEEETAVMAKRDKKRRAKKAKKVWIRPSSGGS</sequence>
<keyword evidence="3" id="KW-1185">Reference proteome</keyword>
<organism evidence="2 3">
    <name type="scientific">Athelia psychrophila</name>
    <dbReference type="NCBI Taxonomy" id="1759441"/>
    <lineage>
        <taxon>Eukaryota</taxon>
        <taxon>Fungi</taxon>
        <taxon>Dikarya</taxon>
        <taxon>Basidiomycota</taxon>
        <taxon>Agaricomycotina</taxon>
        <taxon>Agaricomycetes</taxon>
        <taxon>Agaricomycetidae</taxon>
        <taxon>Atheliales</taxon>
        <taxon>Atheliaceae</taxon>
        <taxon>Athelia</taxon>
    </lineage>
</organism>
<accession>A0A166UGG0</accession>
<proteinExistence type="predicted"/>
<evidence type="ECO:0000313" key="2">
    <source>
        <dbReference type="EMBL" id="KZP31669.1"/>
    </source>
</evidence>
<evidence type="ECO:0000313" key="3">
    <source>
        <dbReference type="Proteomes" id="UP000076532"/>
    </source>
</evidence>
<gene>
    <name evidence="2" type="ORF">FIBSPDRAFT_813236</name>
</gene>